<accession>A0AAN7ZNV9</accession>
<dbReference type="Proteomes" id="UP001329430">
    <property type="component" value="Chromosome 1"/>
</dbReference>
<proteinExistence type="predicted"/>
<name>A0AAN7ZNV9_9COLE</name>
<sequence length="65" mass="7852">MIDTCHRLKTNSDTNTTKKIIVKFVRRNDKEEFLRLRKVKRNLKVQDLNEEVRQRTANNNFIYTG</sequence>
<dbReference type="EMBL" id="JAVRBK010000001">
    <property type="protein sequence ID" value="KAK5649387.1"/>
    <property type="molecule type" value="Genomic_DNA"/>
</dbReference>
<dbReference type="AlphaFoldDB" id="A0AAN7ZNV9"/>
<keyword evidence="2" id="KW-1185">Reference proteome</keyword>
<dbReference type="Gene3D" id="3.30.70.1820">
    <property type="entry name" value="L1 transposable element, RRM domain"/>
    <property type="match status" value="1"/>
</dbReference>
<protein>
    <submittedName>
        <fullName evidence="1">Uncharacterized protein</fullName>
    </submittedName>
</protein>
<comment type="caution">
    <text evidence="1">The sequence shown here is derived from an EMBL/GenBank/DDBJ whole genome shotgun (WGS) entry which is preliminary data.</text>
</comment>
<evidence type="ECO:0000313" key="1">
    <source>
        <dbReference type="EMBL" id="KAK5649387.1"/>
    </source>
</evidence>
<organism evidence="1 2">
    <name type="scientific">Pyrocoelia pectoralis</name>
    <dbReference type="NCBI Taxonomy" id="417401"/>
    <lineage>
        <taxon>Eukaryota</taxon>
        <taxon>Metazoa</taxon>
        <taxon>Ecdysozoa</taxon>
        <taxon>Arthropoda</taxon>
        <taxon>Hexapoda</taxon>
        <taxon>Insecta</taxon>
        <taxon>Pterygota</taxon>
        <taxon>Neoptera</taxon>
        <taxon>Endopterygota</taxon>
        <taxon>Coleoptera</taxon>
        <taxon>Polyphaga</taxon>
        <taxon>Elateriformia</taxon>
        <taxon>Elateroidea</taxon>
        <taxon>Lampyridae</taxon>
        <taxon>Lampyrinae</taxon>
        <taxon>Pyrocoelia</taxon>
    </lineage>
</organism>
<reference evidence="1 2" key="1">
    <citation type="journal article" date="2024" name="Insects">
        <title>An Improved Chromosome-Level Genome Assembly of the Firefly Pyrocoelia pectoralis.</title>
        <authorList>
            <person name="Fu X."/>
            <person name="Meyer-Rochow V.B."/>
            <person name="Ballantyne L."/>
            <person name="Zhu X."/>
        </authorList>
    </citation>
    <scope>NUCLEOTIDE SEQUENCE [LARGE SCALE GENOMIC DNA]</scope>
    <source>
        <strain evidence="1">XCY_ONT2</strain>
    </source>
</reference>
<gene>
    <name evidence="1" type="ORF">RI129_000416</name>
</gene>
<evidence type="ECO:0000313" key="2">
    <source>
        <dbReference type="Proteomes" id="UP001329430"/>
    </source>
</evidence>